<protein>
    <recommendedName>
        <fullName evidence="3">phospholipase D</fullName>
        <ecNumber evidence="3">3.1.4.4</ecNumber>
    </recommendedName>
</protein>
<dbReference type="SMART" id="SM00155">
    <property type="entry name" value="PLDc"/>
    <property type="match status" value="2"/>
</dbReference>
<evidence type="ECO:0000256" key="1">
    <source>
        <dbReference type="ARBA" id="ARBA00000798"/>
    </source>
</evidence>
<comment type="similarity">
    <text evidence="2">Belongs to the phospholipase D family.</text>
</comment>
<dbReference type="PROSITE" id="PS51257">
    <property type="entry name" value="PROKAR_LIPOPROTEIN"/>
    <property type="match status" value="1"/>
</dbReference>
<keyword evidence="5" id="KW-0442">Lipid degradation</keyword>
<comment type="catalytic activity">
    <reaction evidence="1">
        <text>a 1,2-diacyl-sn-glycero-3-phosphocholine + H2O = a 1,2-diacyl-sn-glycero-3-phosphate + choline + H(+)</text>
        <dbReference type="Rhea" id="RHEA:14445"/>
        <dbReference type="ChEBI" id="CHEBI:15354"/>
        <dbReference type="ChEBI" id="CHEBI:15377"/>
        <dbReference type="ChEBI" id="CHEBI:15378"/>
        <dbReference type="ChEBI" id="CHEBI:57643"/>
        <dbReference type="ChEBI" id="CHEBI:58608"/>
        <dbReference type="EC" id="3.1.4.4"/>
    </reaction>
</comment>
<dbReference type="InterPro" id="IPR051406">
    <property type="entry name" value="PLD_domain"/>
</dbReference>
<dbReference type="Proteomes" id="UP001056708">
    <property type="component" value="Chromosome"/>
</dbReference>
<name>A0ABY5AVC9_9CYAN</name>
<sequence length="549" mass="61718">MVVVRRSFLLLASLGFLLSLSLGCRSPWTLQQSDVNRPPPLPQHPQIEAYFNQNPAHHYTDPYRQISRDGDNLEQLLIDTIENAQERIDIAIQELRLPKLAWAIARQHQAGVSVRLILEHDYNRPWSDYSPEEIRQFDDRQRSRYEEAKRLIDRNNDGVMSPEEIAENDALVVLRNAQVPTIDDTADGSRGSGLMHHKFVLIDNNILITGSANFTLSGIHGDMGEPASRGNPNHLLRLNNPQLVSLFREEFEFMWGDGPEGTLQSRFGLRKPHRPLRNLTIGDTLVSVKFSPTSSTLPWEQSTNGEIAAALNNAQHQVNLALFVFSAQDITNQLIERHQAGVEVRALIDRGFAFRHYSEGLDMLGVALADDQCRYEVDNQPWDPPISSVGVAQLPPGDVLHHKFALVDDSLVITGSHNWSNVANVSNDEAVLMIQNQTVAAHFRREFDRLYQTADLGIPSHIARRIRQREADCPVMIHRSSALPEVVDLNTASLEELKTLPRIGDVLGQRIIEARPFKNLEEVLQVRGIGEQTLNGWGDRAQVSPSSNP</sequence>
<gene>
    <name evidence="8" type="ORF">NEA10_05520</name>
</gene>
<evidence type="ECO:0000256" key="5">
    <source>
        <dbReference type="ARBA" id="ARBA00022963"/>
    </source>
</evidence>
<dbReference type="InterPro" id="IPR018247">
    <property type="entry name" value="EF_Hand_1_Ca_BS"/>
</dbReference>
<dbReference type="PANTHER" id="PTHR43856">
    <property type="entry name" value="CARDIOLIPIN HYDROLASE"/>
    <property type="match status" value="1"/>
</dbReference>
<dbReference type="PROSITE" id="PS50035">
    <property type="entry name" value="PLD"/>
    <property type="match status" value="2"/>
</dbReference>
<dbReference type="EC" id="3.1.4.4" evidence="3"/>
<dbReference type="SUPFAM" id="SSF47781">
    <property type="entry name" value="RuvA domain 2-like"/>
    <property type="match status" value="1"/>
</dbReference>
<dbReference type="Pfam" id="PF13091">
    <property type="entry name" value="PLDc_2"/>
    <property type="match status" value="2"/>
</dbReference>
<dbReference type="Gene3D" id="3.30.870.10">
    <property type="entry name" value="Endonuclease Chain A"/>
    <property type="match status" value="2"/>
</dbReference>
<keyword evidence="6" id="KW-0443">Lipid metabolism</keyword>
<dbReference type="CDD" id="cd09116">
    <property type="entry name" value="PLDc_Nuc_like"/>
    <property type="match status" value="1"/>
</dbReference>
<evidence type="ECO:0000256" key="4">
    <source>
        <dbReference type="ARBA" id="ARBA00022801"/>
    </source>
</evidence>
<evidence type="ECO:0000259" key="7">
    <source>
        <dbReference type="PROSITE" id="PS50035"/>
    </source>
</evidence>
<dbReference type="InterPro" id="IPR010994">
    <property type="entry name" value="RuvA_2-like"/>
</dbReference>
<evidence type="ECO:0000256" key="3">
    <source>
        <dbReference type="ARBA" id="ARBA00012027"/>
    </source>
</evidence>
<dbReference type="RefSeq" id="WP_252664255.1">
    <property type="nucleotide sequence ID" value="NZ_CP098611.1"/>
</dbReference>
<evidence type="ECO:0000256" key="6">
    <source>
        <dbReference type="ARBA" id="ARBA00023098"/>
    </source>
</evidence>
<dbReference type="PANTHER" id="PTHR43856:SF1">
    <property type="entry name" value="MITOCHONDRIAL CARDIOLIPIN HYDROLASE"/>
    <property type="match status" value="1"/>
</dbReference>
<evidence type="ECO:0000313" key="9">
    <source>
        <dbReference type="Proteomes" id="UP001056708"/>
    </source>
</evidence>
<dbReference type="InterPro" id="IPR025202">
    <property type="entry name" value="PLD-like_dom"/>
</dbReference>
<dbReference type="InterPro" id="IPR001736">
    <property type="entry name" value="PLipase_D/transphosphatidylase"/>
</dbReference>
<organism evidence="8 9">
    <name type="scientific">Phormidium yuhuli AB48</name>
    <dbReference type="NCBI Taxonomy" id="2940671"/>
    <lineage>
        <taxon>Bacteria</taxon>
        <taxon>Bacillati</taxon>
        <taxon>Cyanobacteriota</taxon>
        <taxon>Cyanophyceae</taxon>
        <taxon>Oscillatoriophycideae</taxon>
        <taxon>Oscillatoriales</taxon>
        <taxon>Oscillatoriaceae</taxon>
        <taxon>Phormidium</taxon>
        <taxon>Phormidium yuhuli</taxon>
    </lineage>
</organism>
<keyword evidence="4" id="KW-0378">Hydrolase</keyword>
<accession>A0ABY5AVC9</accession>
<keyword evidence="9" id="KW-1185">Reference proteome</keyword>
<dbReference type="SUPFAM" id="SSF56024">
    <property type="entry name" value="Phospholipase D/nuclease"/>
    <property type="match status" value="2"/>
</dbReference>
<evidence type="ECO:0000313" key="8">
    <source>
        <dbReference type="EMBL" id="USR92184.1"/>
    </source>
</evidence>
<dbReference type="EMBL" id="CP098611">
    <property type="protein sequence ID" value="USR92184.1"/>
    <property type="molecule type" value="Genomic_DNA"/>
</dbReference>
<dbReference type="CDD" id="cd09173">
    <property type="entry name" value="PLDc_Nuc_like_unchar1_2"/>
    <property type="match status" value="1"/>
</dbReference>
<dbReference type="Gene3D" id="1.10.150.320">
    <property type="entry name" value="Photosystem II 12 kDa extrinsic protein"/>
    <property type="match status" value="1"/>
</dbReference>
<dbReference type="PROSITE" id="PS00018">
    <property type="entry name" value="EF_HAND_1"/>
    <property type="match status" value="1"/>
</dbReference>
<feature type="domain" description="PLD phosphodiesterase" evidence="7">
    <location>
        <begin position="191"/>
        <end position="218"/>
    </location>
</feature>
<proteinExistence type="inferred from homology"/>
<dbReference type="Pfam" id="PF12836">
    <property type="entry name" value="HHH_3"/>
    <property type="match status" value="1"/>
</dbReference>
<feature type="domain" description="PLD phosphodiesterase" evidence="7">
    <location>
        <begin position="396"/>
        <end position="423"/>
    </location>
</feature>
<evidence type="ECO:0000256" key="2">
    <source>
        <dbReference type="ARBA" id="ARBA00008664"/>
    </source>
</evidence>
<reference evidence="8" key="1">
    <citation type="submission" date="2022-06" db="EMBL/GenBank/DDBJ databases">
        <title>Genome sequence of Phormidium yuhuli AB48 isolated from an industrial photobioreactor environment.</title>
        <authorList>
            <person name="Qiu Y."/>
            <person name="Noonan A.J.C."/>
            <person name="Dofher K."/>
            <person name="Koch M."/>
            <person name="Kieft B."/>
            <person name="Lin X."/>
            <person name="Ziels R.M."/>
            <person name="Hallam S.J."/>
        </authorList>
    </citation>
    <scope>NUCLEOTIDE SEQUENCE</scope>
    <source>
        <strain evidence="8">AB48</strain>
    </source>
</reference>